<protein>
    <submittedName>
        <fullName evidence="4">Putative short-chain dehydrogenase</fullName>
    </submittedName>
</protein>
<evidence type="ECO:0000313" key="4">
    <source>
        <dbReference type="EMBL" id="KAF2869037.1"/>
    </source>
</evidence>
<dbReference type="InterPro" id="IPR002347">
    <property type="entry name" value="SDR_fam"/>
</dbReference>
<sequence length="321" mass="34523">MAGPPYKREDTASKIAAEHASSIAGKVVLTTGVSPGGLGATFVETIAAHNPKLLILAGRNPSKVQATADAIKTANPNVATRILILDLGSQAQIREAAKEVLTYAEPIDVLVNSAGVMACNWQTTEEGIEYQFGMNHIGHFLFTNLIMPKVLAAKNPRVVSVSSEGHGLGRPSFDDWNFQNGSTYNRWEAYGRSKAANVLFAKALAQKLGGKGLRAYSLHPGVAFGTTLSAGIAEAEFQELAELVSQQGSKVDVDFKTKTLDECSSSHVVAAFDPRLEDYNGSYLDDGHVADDALESTATHPEDVEKLWKLSEKLVDQEFNY</sequence>
<evidence type="ECO:0000313" key="5">
    <source>
        <dbReference type="Proteomes" id="UP000481861"/>
    </source>
</evidence>
<dbReference type="GO" id="GO:0016491">
    <property type="term" value="F:oxidoreductase activity"/>
    <property type="evidence" value="ECO:0007669"/>
    <property type="project" value="UniProtKB-KW"/>
</dbReference>
<reference evidence="4 5" key="1">
    <citation type="submission" date="2020-01" db="EMBL/GenBank/DDBJ databases">
        <authorList>
            <consortium name="DOE Joint Genome Institute"/>
            <person name="Haridas S."/>
            <person name="Albert R."/>
            <person name="Binder M."/>
            <person name="Bloem J."/>
            <person name="Labutti K."/>
            <person name="Salamov A."/>
            <person name="Andreopoulos B."/>
            <person name="Baker S.E."/>
            <person name="Barry K."/>
            <person name="Bills G."/>
            <person name="Bluhm B.H."/>
            <person name="Cannon C."/>
            <person name="Castanera R."/>
            <person name="Culley D.E."/>
            <person name="Daum C."/>
            <person name="Ezra D."/>
            <person name="Gonzalez J.B."/>
            <person name="Henrissat B."/>
            <person name="Kuo A."/>
            <person name="Liang C."/>
            <person name="Lipzen A."/>
            <person name="Lutzoni F."/>
            <person name="Magnuson J."/>
            <person name="Mondo S."/>
            <person name="Nolan M."/>
            <person name="Ohm R."/>
            <person name="Pangilinan J."/>
            <person name="Park H.-J.H."/>
            <person name="Ramirez L."/>
            <person name="Alfaro M."/>
            <person name="Sun H."/>
            <person name="Tritt A."/>
            <person name="Yoshinaga Y."/>
            <person name="Zwiers L.-H.L."/>
            <person name="Turgeon B.G."/>
            <person name="Goodwin S.B."/>
            <person name="Spatafora J.W."/>
            <person name="Crous P.W."/>
            <person name="Grigoriev I.V."/>
        </authorList>
    </citation>
    <scope>NUCLEOTIDE SEQUENCE [LARGE SCALE GENOMIC DNA]</scope>
    <source>
        <strain evidence="4 5">CBS 611.86</strain>
    </source>
</reference>
<keyword evidence="2" id="KW-0560">Oxidoreductase</keyword>
<dbReference type="EMBL" id="JAADJZ010000017">
    <property type="protein sequence ID" value="KAF2869037.1"/>
    <property type="molecule type" value="Genomic_DNA"/>
</dbReference>
<dbReference type="InterPro" id="IPR036291">
    <property type="entry name" value="NAD(P)-bd_dom_sf"/>
</dbReference>
<dbReference type="AlphaFoldDB" id="A0A7C8I2D9"/>
<dbReference type="PRINTS" id="PR00081">
    <property type="entry name" value="GDHRDH"/>
</dbReference>
<dbReference type="PANTHER" id="PTHR24320">
    <property type="entry name" value="RETINOL DEHYDROGENASE"/>
    <property type="match status" value="1"/>
</dbReference>
<comment type="similarity">
    <text evidence="1 3">Belongs to the short-chain dehydrogenases/reductases (SDR) family.</text>
</comment>
<dbReference type="PANTHER" id="PTHR24320:SF283">
    <property type="entry name" value="RETINOL DEHYDROGENASE 11"/>
    <property type="match status" value="1"/>
</dbReference>
<dbReference type="Proteomes" id="UP000481861">
    <property type="component" value="Unassembled WGS sequence"/>
</dbReference>
<organism evidence="4 5">
    <name type="scientific">Massariosphaeria phaeospora</name>
    <dbReference type="NCBI Taxonomy" id="100035"/>
    <lineage>
        <taxon>Eukaryota</taxon>
        <taxon>Fungi</taxon>
        <taxon>Dikarya</taxon>
        <taxon>Ascomycota</taxon>
        <taxon>Pezizomycotina</taxon>
        <taxon>Dothideomycetes</taxon>
        <taxon>Pleosporomycetidae</taxon>
        <taxon>Pleosporales</taxon>
        <taxon>Pleosporales incertae sedis</taxon>
        <taxon>Massariosphaeria</taxon>
    </lineage>
</organism>
<evidence type="ECO:0000256" key="1">
    <source>
        <dbReference type="ARBA" id="ARBA00006484"/>
    </source>
</evidence>
<evidence type="ECO:0000256" key="2">
    <source>
        <dbReference type="ARBA" id="ARBA00023002"/>
    </source>
</evidence>
<dbReference type="OrthoDB" id="191139at2759"/>
<name>A0A7C8I2D9_9PLEO</name>
<dbReference type="PRINTS" id="PR00080">
    <property type="entry name" value="SDRFAMILY"/>
</dbReference>
<dbReference type="Pfam" id="PF00106">
    <property type="entry name" value="adh_short"/>
    <property type="match status" value="1"/>
</dbReference>
<dbReference type="Gene3D" id="3.40.50.720">
    <property type="entry name" value="NAD(P)-binding Rossmann-like Domain"/>
    <property type="match status" value="1"/>
</dbReference>
<dbReference type="SUPFAM" id="SSF51735">
    <property type="entry name" value="NAD(P)-binding Rossmann-fold domains"/>
    <property type="match status" value="1"/>
</dbReference>
<gene>
    <name evidence="4" type="ORF">BDV95DRAFT_110368</name>
</gene>
<evidence type="ECO:0000256" key="3">
    <source>
        <dbReference type="RuleBase" id="RU000363"/>
    </source>
</evidence>
<accession>A0A7C8I2D9</accession>
<keyword evidence="5" id="KW-1185">Reference proteome</keyword>
<comment type="caution">
    <text evidence="4">The sequence shown here is derived from an EMBL/GenBank/DDBJ whole genome shotgun (WGS) entry which is preliminary data.</text>
</comment>
<proteinExistence type="inferred from homology"/>